<dbReference type="AlphaFoldDB" id="A0A1F7Y3A0"/>
<evidence type="ECO:0000313" key="2">
    <source>
        <dbReference type="Proteomes" id="UP000178419"/>
    </source>
</evidence>
<sequence length="206" mass="23895">MKGVILFDIDHTLIDTVRVKVLTVKNLALKLNISQRLLKKIVREYTDSLKTSTDFNPDNYLSTISKHFAKNKDELSEVFFDRATYSMSLFPEIQNVLAKLSTSTRLGVFSEGFVDFQTRKLILSDIYKYFDKKLIFISKRKMLPGSLKKLPPKSVIIEDNLTNAEVLQDLGIYKVLWVNRKDRMIQPKIDTIYSLGDLLNKDVEYF</sequence>
<dbReference type="InterPro" id="IPR041492">
    <property type="entry name" value="HAD_2"/>
</dbReference>
<comment type="caution">
    <text evidence="1">The sequence shown here is derived from an EMBL/GenBank/DDBJ whole genome shotgun (WGS) entry which is preliminary data.</text>
</comment>
<dbReference type="Proteomes" id="UP000178419">
    <property type="component" value="Unassembled WGS sequence"/>
</dbReference>
<proteinExistence type="predicted"/>
<dbReference type="SUPFAM" id="SSF56784">
    <property type="entry name" value="HAD-like"/>
    <property type="match status" value="1"/>
</dbReference>
<evidence type="ECO:0000313" key="1">
    <source>
        <dbReference type="EMBL" id="OGM21379.1"/>
    </source>
</evidence>
<reference evidence="1 2" key="1">
    <citation type="journal article" date="2016" name="Nat. Commun.">
        <title>Thousands of microbial genomes shed light on interconnected biogeochemical processes in an aquifer system.</title>
        <authorList>
            <person name="Anantharaman K."/>
            <person name="Brown C.T."/>
            <person name="Hug L.A."/>
            <person name="Sharon I."/>
            <person name="Castelle C.J."/>
            <person name="Probst A.J."/>
            <person name="Thomas B.C."/>
            <person name="Singh A."/>
            <person name="Wilkins M.J."/>
            <person name="Karaoz U."/>
            <person name="Brodie E.L."/>
            <person name="Williams K.H."/>
            <person name="Hubbard S.S."/>
            <person name="Banfield J.F."/>
        </authorList>
    </citation>
    <scope>NUCLEOTIDE SEQUENCE [LARGE SCALE GENOMIC DNA]</scope>
</reference>
<dbReference type="InterPro" id="IPR023214">
    <property type="entry name" value="HAD_sf"/>
</dbReference>
<protein>
    <recommendedName>
        <fullName evidence="3">FCP1 homology domain-containing protein</fullName>
    </recommendedName>
</protein>
<dbReference type="Pfam" id="PF13419">
    <property type="entry name" value="HAD_2"/>
    <property type="match status" value="1"/>
</dbReference>
<accession>A0A1F7Y3A0</accession>
<dbReference type="InterPro" id="IPR036412">
    <property type="entry name" value="HAD-like_sf"/>
</dbReference>
<evidence type="ECO:0008006" key="3">
    <source>
        <dbReference type="Google" id="ProtNLM"/>
    </source>
</evidence>
<organism evidence="1 2">
    <name type="scientific">Candidatus Woesebacteria bacterium RIFCSPHIGHO2_01_FULL_38_9</name>
    <dbReference type="NCBI Taxonomy" id="1802492"/>
    <lineage>
        <taxon>Bacteria</taxon>
        <taxon>Candidatus Woeseibacteriota</taxon>
    </lineage>
</organism>
<dbReference type="EMBL" id="MGGE01000018">
    <property type="protein sequence ID" value="OGM21379.1"/>
    <property type="molecule type" value="Genomic_DNA"/>
</dbReference>
<name>A0A1F7Y3A0_9BACT</name>
<dbReference type="Gene3D" id="3.40.50.1000">
    <property type="entry name" value="HAD superfamily/HAD-like"/>
    <property type="match status" value="1"/>
</dbReference>
<gene>
    <name evidence="1" type="ORF">A2714_02320</name>
</gene>